<keyword evidence="8 9" id="KW-0539">Nucleus</keyword>
<evidence type="ECO:0000256" key="2">
    <source>
        <dbReference type="ARBA" id="ARBA00022555"/>
    </source>
</evidence>
<feature type="region of interest" description="Disordered" evidence="10">
    <location>
        <begin position="257"/>
        <end position="285"/>
    </location>
</feature>
<comment type="subcellular location">
    <subcellularLocation>
        <location evidence="9">Nucleus</location>
    </subcellularLocation>
</comment>
<dbReference type="GO" id="GO:0008176">
    <property type="term" value="F:tRNA (guanine(46)-N7)-methyltransferase activity"/>
    <property type="evidence" value="ECO:0007669"/>
    <property type="project" value="UniProtKB-UniRule"/>
</dbReference>
<feature type="binding site" evidence="9">
    <location>
        <position position="137"/>
    </location>
    <ligand>
        <name>S-adenosyl-L-methionine</name>
        <dbReference type="ChEBI" id="CHEBI:59789"/>
    </ligand>
</feature>
<keyword evidence="4 9" id="KW-0808">Transferase</keyword>
<dbReference type="HAMAP" id="MF_03055">
    <property type="entry name" value="tRNA_methyltr_TrmB_euk"/>
    <property type="match status" value="1"/>
</dbReference>
<dbReference type="PROSITE" id="PS51625">
    <property type="entry name" value="SAM_MT_TRMB"/>
    <property type="match status" value="1"/>
</dbReference>
<comment type="caution">
    <text evidence="11">The sequence shown here is derived from an EMBL/GenBank/DDBJ whole genome shotgun (WGS) entry which is preliminary data.</text>
</comment>
<keyword evidence="5 9" id="KW-0949">S-adenosyl-L-methionine</keyword>
<keyword evidence="2 9" id="KW-0820">tRNA-binding</keyword>
<accession>A0AAN7TYS4</accession>
<sequence>MVFIPKQKKKAIKPYHRIKAHANPASDYNFYYPTGPESYDWTKNYPQQPMNEKKVEIADVGCGYGGLLISLSSLFPERLSVGMELRDKVVQYVEERIDKLREKHIGQFQNISVIRTNAMKYLPNYFEKGQLQKIFFLFPDPHFKKATHKRRIISPTLLSEYAYILAPGAFAYFISDVEELYLWMFEHFKNHPLFEQVERNIAENDSCIPLIVNSTEEGRKVNRIDGKKWFAVFRRITDPTKKDLAFKNYTLTSPKEIESTTSTTTTTTTTTSTITEIDSKEEESK</sequence>
<evidence type="ECO:0000256" key="8">
    <source>
        <dbReference type="ARBA" id="ARBA00023242"/>
    </source>
</evidence>
<keyword evidence="6 9" id="KW-0819">tRNA processing</keyword>
<evidence type="ECO:0000256" key="4">
    <source>
        <dbReference type="ARBA" id="ARBA00022679"/>
    </source>
</evidence>
<dbReference type="GO" id="GO:0043527">
    <property type="term" value="C:tRNA methyltransferase complex"/>
    <property type="evidence" value="ECO:0007669"/>
    <property type="project" value="TreeGrafter"/>
</dbReference>
<evidence type="ECO:0000256" key="1">
    <source>
        <dbReference type="ARBA" id="ARBA00000142"/>
    </source>
</evidence>
<evidence type="ECO:0000256" key="9">
    <source>
        <dbReference type="HAMAP-Rule" id="MF_03055"/>
    </source>
</evidence>
<dbReference type="Pfam" id="PF02390">
    <property type="entry name" value="Methyltransf_4"/>
    <property type="match status" value="1"/>
</dbReference>
<dbReference type="Proteomes" id="UP001344447">
    <property type="component" value="Unassembled WGS sequence"/>
</dbReference>
<dbReference type="InterPro" id="IPR029063">
    <property type="entry name" value="SAM-dependent_MTases_sf"/>
</dbReference>
<organism evidence="11 12">
    <name type="scientific">Dictyostelium firmibasis</name>
    <dbReference type="NCBI Taxonomy" id="79012"/>
    <lineage>
        <taxon>Eukaryota</taxon>
        <taxon>Amoebozoa</taxon>
        <taxon>Evosea</taxon>
        <taxon>Eumycetozoa</taxon>
        <taxon>Dictyostelia</taxon>
        <taxon>Dictyosteliales</taxon>
        <taxon>Dictyosteliaceae</taxon>
        <taxon>Dictyostelium</taxon>
    </lineage>
</organism>
<dbReference type="EMBL" id="JAVFKY010000004">
    <property type="protein sequence ID" value="KAK5577780.1"/>
    <property type="molecule type" value="Genomic_DNA"/>
</dbReference>
<feature type="active site" evidence="9">
    <location>
        <position position="140"/>
    </location>
</feature>
<keyword evidence="7 9" id="KW-0694">RNA-binding</keyword>
<keyword evidence="12" id="KW-1185">Reference proteome</keyword>
<comment type="catalytic activity">
    <reaction evidence="1 9">
        <text>guanosine(46) in tRNA + S-adenosyl-L-methionine = N(7)-methylguanosine(46) in tRNA + S-adenosyl-L-homocysteine</text>
        <dbReference type="Rhea" id="RHEA:42708"/>
        <dbReference type="Rhea" id="RHEA-COMP:10188"/>
        <dbReference type="Rhea" id="RHEA-COMP:10189"/>
        <dbReference type="ChEBI" id="CHEBI:57856"/>
        <dbReference type="ChEBI" id="CHEBI:59789"/>
        <dbReference type="ChEBI" id="CHEBI:74269"/>
        <dbReference type="ChEBI" id="CHEBI:74480"/>
        <dbReference type="EC" id="2.1.1.33"/>
    </reaction>
</comment>
<feature type="binding site" evidence="9">
    <location>
        <begin position="84"/>
        <end position="85"/>
    </location>
    <ligand>
        <name>S-adenosyl-L-methionine</name>
        <dbReference type="ChEBI" id="CHEBI:59789"/>
    </ligand>
</feature>
<dbReference type="InterPro" id="IPR003358">
    <property type="entry name" value="tRNA_(Gua-N-7)_MeTrfase_Trmb"/>
</dbReference>
<dbReference type="GO" id="GO:0005634">
    <property type="term" value="C:nucleus"/>
    <property type="evidence" value="ECO:0007669"/>
    <property type="project" value="UniProtKB-SubCell"/>
</dbReference>
<comment type="pathway">
    <text evidence="9">tRNA modification; N(7)-methylguanine-tRNA biosynthesis.</text>
</comment>
<dbReference type="NCBIfam" id="TIGR00091">
    <property type="entry name" value="tRNA (guanosine(46)-N7)-methyltransferase TrmB"/>
    <property type="match status" value="1"/>
</dbReference>
<dbReference type="SUPFAM" id="SSF53335">
    <property type="entry name" value="S-adenosyl-L-methionine-dependent methyltransferases"/>
    <property type="match status" value="1"/>
</dbReference>
<feature type="binding site" evidence="9">
    <location>
        <position position="61"/>
    </location>
    <ligand>
        <name>S-adenosyl-L-methionine</name>
        <dbReference type="ChEBI" id="CHEBI:59789"/>
    </ligand>
</feature>
<dbReference type="PANTHER" id="PTHR23417">
    <property type="entry name" value="3-DEOXY-D-MANNO-OCTULOSONIC-ACID TRANSFERASE/TRNA GUANINE-N 7 - -METHYLTRANSFERASE"/>
    <property type="match status" value="1"/>
</dbReference>
<evidence type="ECO:0000313" key="12">
    <source>
        <dbReference type="Proteomes" id="UP001344447"/>
    </source>
</evidence>
<dbReference type="GO" id="GO:0000049">
    <property type="term" value="F:tRNA binding"/>
    <property type="evidence" value="ECO:0007669"/>
    <property type="project" value="UniProtKB-UniRule"/>
</dbReference>
<dbReference type="EC" id="2.1.1.33" evidence="9"/>
<comment type="similarity">
    <text evidence="9">Belongs to the class I-like SAM-binding methyltransferase superfamily. TrmB family.</text>
</comment>
<name>A0AAN7TYS4_9MYCE</name>
<evidence type="ECO:0000256" key="5">
    <source>
        <dbReference type="ARBA" id="ARBA00022691"/>
    </source>
</evidence>
<evidence type="ECO:0000256" key="7">
    <source>
        <dbReference type="ARBA" id="ARBA00022884"/>
    </source>
</evidence>
<comment type="function">
    <text evidence="9">Catalyzes the formation of N(7)-methylguanine at position 46 (m7G46) in tRNA.</text>
</comment>
<gene>
    <name evidence="9" type="primary">METTL1</name>
    <name evidence="11" type="ORF">RB653_002728</name>
</gene>
<reference evidence="11 12" key="1">
    <citation type="submission" date="2023-11" db="EMBL/GenBank/DDBJ databases">
        <title>Dfirmibasis_genome.</title>
        <authorList>
            <person name="Edelbroek B."/>
            <person name="Kjellin J."/>
            <person name="Jerlstrom-Hultqvist J."/>
            <person name="Soderbom F."/>
        </authorList>
    </citation>
    <scope>NUCLEOTIDE SEQUENCE [LARGE SCALE GENOMIC DNA]</scope>
    <source>
        <strain evidence="11 12">TNS-C-14</strain>
    </source>
</reference>
<dbReference type="Gene3D" id="3.40.50.150">
    <property type="entry name" value="Vaccinia Virus protein VP39"/>
    <property type="match status" value="1"/>
</dbReference>
<dbReference type="CDD" id="cd02440">
    <property type="entry name" value="AdoMet_MTases"/>
    <property type="match status" value="1"/>
</dbReference>
<evidence type="ECO:0000256" key="10">
    <source>
        <dbReference type="SAM" id="MobiDB-lite"/>
    </source>
</evidence>
<feature type="binding site" evidence="9">
    <location>
        <begin position="215"/>
        <end position="217"/>
    </location>
    <ligand>
        <name>S-adenosyl-L-methionine</name>
        <dbReference type="ChEBI" id="CHEBI:59789"/>
    </ligand>
</feature>
<keyword evidence="3 9" id="KW-0489">Methyltransferase</keyword>
<evidence type="ECO:0000313" key="11">
    <source>
        <dbReference type="EMBL" id="KAK5577780.1"/>
    </source>
</evidence>
<evidence type="ECO:0000256" key="3">
    <source>
        <dbReference type="ARBA" id="ARBA00022603"/>
    </source>
</evidence>
<dbReference type="PANTHER" id="PTHR23417:SF16">
    <property type="entry name" value="TRNA (GUANINE-N(7)-)-METHYLTRANSFERASE"/>
    <property type="match status" value="1"/>
</dbReference>
<protein>
    <recommendedName>
        <fullName evidence="9">tRNA (guanine-N(7)-)-methyltransferase</fullName>
        <ecNumber evidence="9">2.1.1.33</ecNumber>
    </recommendedName>
    <alternativeName>
        <fullName evidence="9">tRNA (guanine(46)-N(7))-methyltransferase</fullName>
    </alternativeName>
    <alternativeName>
        <fullName evidence="9">tRNA(m7G46)-methyltransferase</fullName>
    </alternativeName>
</protein>
<dbReference type="AlphaFoldDB" id="A0AAN7TYS4"/>
<feature type="compositionally biased region" description="Low complexity" evidence="10">
    <location>
        <begin position="259"/>
        <end position="276"/>
    </location>
</feature>
<dbReference type="InterPro" id="IPR025763">
    <property type="entry name" value="Trm8_euk"/>
</dbReference>
<evidence type="ECO:0000256" key="6">
    <source>
        <dbReference type="ARBA" id="ARBA00022694"/>
    </source>
</evidence>
<proteinExistence type="inferred from homology"/>
<feature type="binding site" evidence="9">
    <location>
        <begin position="117"/>
        <end position="118"/>
    </location>
    <ligand>
        <name>S-adenosyl-L-methionine</name>
        <dbReference type="ChEBI" id="CHEBI:59789"/>
    </ligand>
</feature>
<dbReference type="FunFam" id="3.40.50.150:FF:000309">
    <property type="entry name" value="tRNA (guanine-N(7)-)-methyltransferase"/>
    <property type="match status" value="1"/>
</dbReference>